<dbReference type="EMBL" id="OY731401">
    <property type="protein sequence ID" value="CAJ1950113.1"/>
    <property type="molecule type" value="Genomic_DNA"/>
</dbReference>
<evidence type="ECO:0000313" key="3">
    <source>
        <dbReference type="Proteomes" id="UP001189624"/>
    </source>
</evidence>
<reference evidence="2" key="1">
    <citation type="submission" date="2023-10" db="EMBL/GenBank/DDBJ databases">
        <authorList>
            <person name="Domelevo Entfellner J.-B."/>
        </authorList>
    </citation>
    <scope>NUCLEOTIDE SEQUENCE</scope>
</reference>
<evidence type="ECO:0000313" key="2">
    <source>
        <dbReference type="EMBL" id="CAJ1950113.1"/>
    </source>
</evidence>
<feature type="compositionally biased region" description="Basic residues" evidence="1">
    <location>
        <begin position="60"/>
        <end position="77"/>
    </location>
</feature>
<dbReference type="Gramene" id="rna-AYBTSS11_LOCUS14083">
    <property type="protein sequence ID" value="CAJ1950113.1"/>
    <property type="gene ID" value="gene-AYBTSS11_LOCUS14083"/>
</dbReference>
<name>A0AA86SB07_9FABA</name>
<organism evidence="2 3">
    <name type="scientific">Sphenostylis stenocarpa</name>
    <dbReference type="NCBI Taxonomy" id="92480"/>
    <lineage>
        <taxon>Eukaryota</taxon>
        <taxon>Viridiplantae</taxon>
        <taxon>Streptophyta</taxon>
        <taxon>Embryophyta</taxon>
        <taxon>Tracheophyta</taxon>
        <taxon>Spermatophyta</taxon>
        <taxon>Magnoliopsida</taxon>
        <taxon>eudicotyledons</taxon>
        <taxon>Gunneridae</taxon>
        <taxon>Pentapetalae</taxon>
        <taxon>rosids</taxon>
        <taxon>fabids</taxon>
        <taxon>Fabales</taxon>
        <taxon>Fabaceae</taxon>
        <taxon>Papilionoideae</taxon>
        <taxon>50 kb inversion clade</taxon>
        <taxon>NPAAA clade</taxon>
        <taxon>indigoferoid/millettioid clade</taxon>
        <taxon>Phaseoleae</taxon>
        <taxon>Sphenostylis</taxon>
    </lineage>
</organism>
<proteinExistence type="predicted"/>
<sequence>MVMRLDGAGYGFIIAQALRLKIAVPVEPLSSTTIFIGILHQTLDAFVPMFARMRQEGARKQRRAKASQRKTKRVSKS</sequence>
<protein>
    <submittedName>
        <fullName evidence="2">Uncharacterized protein</fullName>
    </submittedName>
</protein>
<dbReference type="AlphaFoldDB" id="A0AA86SB07"/>
<accession>A0AA86SB07</accession>
<feature type="region of interest" description="Disordered" evidence="1">
    <location>
        <begin position="57"/>
        <end position="77"/>
    </location>
</feature>
<keyword evidence="3" id="KW-1185">Reference proteome</keyword>
<evidence type="ECO:0000256" key="1">
    <source>
        <dbReference type="SAM" id="MobiDB-lite"/>
    </source>
</evidence>
<dbReference type="Proteomes" id="UP001189624">
    <property type="component" value="Chromosome 4"/>
</dbReference>
<gene>
    <name evidence="2" type="ORF">AYBTSS11_LOCUS14083</name>
</gene>